<gene>
    <name evidence="1" type="ORF">ACOC_LOCUS1109</name>
</gene>
<evidence type="ECO:0000313" key="1">
    <source>
        <dbReference type="EMBL" id="VDM52694.1"/>
    </source>
</evidence>
<sequence length="144" mass="16550">MSKYFELDMLQAECFALVSDTLKGIHRKYEKGELSEQQFTEVQQLCSTIRMCHLFKDCPDQPRYSEADLADIDSEDSYEDAVTFLKDFFNDRAYSDANSAFFDDAMDAHSGAAAPSDEDAMDDEVVHPADDWRVYHTTDEKMEQ</sequence>
<dbReference type="Proteomes" id="UP000267027">
    <property type="component" value="Unassembled WGS sequence"/>
</dbReference>
<keyword evidence="2" id="KW-1185">Reference proteome</keyword>
<dbReference type="WBParaSite" id="ACOC_0000110801-mRNA-1">
    <property type="protein sequence ID" value="ACOC_0000110801-mRNA-1"/>
    <property type="gene ID" value="ACOC_0000110801"/>
</dbReference>
<organism evidence="3">
    <name type="scientific">Angiostrongylus costaricensis</name>
    <name type="common">Nematode worm</name>
    <dbReference type="NCBI Taxonomy" id="334426"/>
    <lineage>
        <taxon>Eukaryota</taxon>
        <taxon>Metazoa</taxon>
        <taxon>Ecdysozoa</taxon>
        <taxon>Nematoda</taxon>
        <taxon>Chromadorea</taxon>
        <taxon>Rhabditida</taxon>
        <taxon>Rhabditina</taxon>
        <taxon>Rhabditomorpha</taxon>
        <taxon>Strongyloidea</taxon>
        <taxon>Metastrongylidae</taxon>
        <taxon>Angiostrongylus</taxon>
    </lineage>
</organism>
<protein>
    <submittedName>
        <fullName evidence="3">RNA polymerase II nuclear localization protein SLC7A6OS</fullName>
    </submittedName>
</protein>
<dbReference type="EMBL" id="UYYA01000146">
    <property type="protein sequence ID" value="VDM52694.1"/>
    <property type="molecule type" value="Genomic_DNA"/>
</dbReference>
<reference evidence="3" key="1">
    <citation type="submission" date="2017-02" db="UniProtKB">
        <authorList>
            <consortium name="WormBaseParasite"/>
        </authorList>
    </citation>
    <scope>IDENTIFICATION</scope>
</reference>
<name>A0A0R3PBM4_ANGCS</name>
<accession>A0A0R3PBM4</accession>
<evidence type="ECO:0000313" key="3">
    <source>
        <dbReference type="WBParaSite" id="ACOC_0000110801-mRNA-1"/>
    </source>
</evidence>
<proteinExistence type="predicted"/>
<evidence type="ECO:0000313" key="2">
    <source>
        <dbReference type="Proteomes" id="UP000267027"/>
    </source>
</evidence>
<reference evidence="1 2" key="2">
    <citation type="submission" date="2018-11" db="EMBL/GenBank/DDBJ databases">
        <authorList>
            <consortium name="Pathogen Informatics"/>
        </authorList>
    </citation>
    <scope>NUCLEOTIDE SEQUENCE [LARGE SCALE GENOMIC DNA]</scope>
    <source>
        <strain evidence="1 2">Costa Rica</strain>
    </source>
</reference>
<dbReference type="AlphaFoldDB" id="A0A0R3PBM4"/>